<dbReference type="InterPro" id="IPR002048">
    <property type="entry name" value="EF_hand_dom"/>
</dbReference>
<dbReference type="PANTHER" id="PTHR23048:SF0">
    <property type="entry name" value="CALMODULIN LIKE 3"/>
    <property type="match status" value="1"/>
</dbReference>
<dbReference type="PROSITE" id="PS50222">
    <property type="entry name" value="EF_HAND_2"/>
    <property type="match status" value="1"/>
</dbReference>
<dbReference type="AlphaFoldDB" id="G0U8H8"/>
<organism evidence="3">
    <name type="scientific">Trypanosoma vivax (strain Y486)</name>
    <dbReference type="NCBI Taxonomy" id="1055687"/>
    <lineage>
        <taxon>Eukaryota</taxon>
        <taxon>Discoba</taxon>
        <taxon>Euglenozoa</taxon>
        <taxon>Kinetoplastea</taxon>
        <taxon>Metakinetoplastina</taxon>
        <taxon>Trypanosomatida</taxon>
        <taxon>Trypanosomatidae</taxon>
        <taxon>Trypanosoma</taxon>
        <taxon>Duttonella</taxon>
    </lineage>
</organism>
<dbReference type="VEuPathDB" id="TriTrypDB:TvY486_1113880"/>
<sequence length="191" mass="21642">MKGKAPSNGQVDRVCGGAGARLLTEDVRGISRPIYRRAMTHNTIAELAEGFRVLSGGQKTVSIPVKDVYALVASVGLHISEEDFHDAMRVFAQRDQPNLEEFSFRDFLSLMTCEVDDGTIEELRSTFFHFDKQRTGFVSRKQFIELFATCGERSTPDELTELLSLVEQDELDEKVDYNRFVNELALRLNQM</sequence>
<evidence type="ECO:0000259" key="2">
    <source>
        <dbReference type="PROSITE" id="PS50222"/>
    </source>
</evidence>
<keyword evidence="1" id="KW-0677">Repeat</keyword>
<dbReference type="GO" id="GO:0016460">
    <property type="term" value="C:myosin II complex"/>
    <property type="evidence" value="ECO:0007669"/>
    <property type="project" value="TreeGrafter"/>
</dbReference>
<evidence type="ECO:0000313" key="3">
    <source>
        <dbReference type="EMBL" id="CCC53904.1"/>
    </source>
</evidence>
<evidence type="ECO:0000256" key="1">
    <source>
        <dbReference type="ARBA" id="ARBA00022737"/>
    </source>
</evidence>
<dbReference type="Gene3D" id="1.10.238.10">
    <property type="entry name" value="EF-hand"/>
    <property type="match status" value="1"/>
</dbReference>
<dbReference type="GO" id="GO:0005509">
    <property type="term" value="F:calcium ion binding"/>
    <property type="evidence" value="ECO:0007669"/>
    <property type="project" value="InterPro"/>
</dbReference>
<name>G0U8H8_TRYVY</name>
<protein>
    <submittedName>
        <fullName evidence="3">Putative EF-hand protein</fullName>
    </submittedName>
</protein>
<feature type="domain" description="EF-hand" evidence="2">
    <location>
        <begin position="118"/>
        <end position="153"/>
    </location>
</feature>
<dbReference type="InterPro" id="IPR011992">
    <property type="entry name" value="EF-hand-dom_pair"/>
</dbReference>
<proteinExistence type="predicted"/>
<dbReference type="SUPFAM" id="SSF47473">
    <property type="entry name" value="EF-hand"/>
    <property type="match status" value="1"/>
</dbReference>
<dbReference type="EMBL" id="HE573027">
    <property type="protein sequence ID" value="CCC53904.1"/>
    <property type="molecule type" value="Genomic_DNA"/>
</dbReference>
<dbReference type="OMA" id="EFSEFMM"/>
<reference evidence="3" key="1">
    <citation type="journal article" date="2012" name="Proc. Natl. Acad. Sci. U.S.A.">
        <title>Antigenic diversity is generated by distinct evolutionary mechanisms in African trypanosome species.</title>
        <authorList>
            <person name="Jackson A.P."/>
            <person name="Berry A."/>
            <person name="Aslett M."/>
            <person name="Allison H.C."/>
            <person name="Burton P."/>
            <person name="Vavrova-Anderson J."/>
            <person name="Brown R."/>
            <person name="Browne H."/>
            <person name="Corton N."/>
            <person name="Hauser H."/>
            <person name="Gamble J."/>
            <person name="Gilderthorp R."/>
            <person name="Marcello L."/>
            <person name="McQuillan J."/>
            <person name="Otto T.D."/>
            <person name="Quail M.A."/>
            <person name="Sanders M.J."/>
            <person name="van Tonder A."/>
            <person name="Ginger M.L."/>
            <person name="Field M.C."/>
            <person name="Barry J.D."/>
            <person name="Hertz-Fowler C."/>
            <person name="Berriman M."/>
        </authorList>
    </citation>
    <scope>NUCLEOTIDE SEQUENCE</scope>
    <source>
        <strain evidence="3">Y486</strain>
    </source>
</reference>
<dbReference type="InterPro" id="IPR050230">
    <property type="entry name" value="CALM/Myosin/TropC-like"/>
</dbReference>
<accession>G0U8H8</accession>
<gene>
    <name evidence="3" type="ORF">TVY486_1113880</name>
</gene>
<dbReference type="PANTHER" id="PTHR23048">
    <property type="entry name" value="MYOSIN LIGHT CHAIN 1, 3"/>
    <property type="match status" value="1"/>
</dbReference>